<gene>
    <name evidence="1" type="ordered locus">DaAHT2_1994</name>
</gene>
<evidence type="ECO:0000313" key="2">
    <source>
        <dbReference type="Proteomes" id="UP000001508"/>
    </source>
</evidence>
<dbReference type="AlphaFoldDB" id="D6Z547"/>
<sequence>MNDELTIPPELAASIRDLYRRMQEAYDVVARQLDFSCQGCPDNCCNSYFLHHTRLEWAWLWEGLRALPAEQLAAVQRRAEAYRQQEQAALAAGRRPEIMCPLNEEGRCILYDHRLMICRLHGVPSSLTFPDGRRQQFPGCFRCQELVAGRDKVPTVERASLLRELAQLEQDLGAAHGLPALARARVKKSIAEMICQGPPRRP</sequence>
<dbReference type="InParanoid" id="D6Z547"/>
<accession>D6Z547</accession>
<keyword evidence="2" id="KW-1185">Reference proteome</keyword>
<protein>
    <recommendedName>
        <fullName evidence="3">YkgJ family cysteine cluster protein</fullName>
    </recommendedName>
</protein>
<dbReference type="KEGG" id="dak:DaAHT2_1994"/>
<reference evidence="2" key="1">
    <citation type="submission" date="2010-02" db="EMBL/GenBank/DDBJ databases">
        <title>Complete sequence of Desulfurivibrio alkaliphilus AHT2.</title>
        <authorList>
            <consortium name="US DOE Joint Genome Institute"/>
            <person name="Pitluck S."/>
            <person name="Chertkov O."/>
            <person name="Detter J.C."/>
            <person name="Han C."/>
            <person name="Tapia R."/>
            <person name="Larimer F."/>
            <person name="Land M."/>
            <person name="Hauser L."/>
            <person name="Kyrpides N."/>
            <person name="Mikhailova N."/>
            <person name="Sorokin D.Y."/>
            <person name="Muyzer G."/>
            <person name="Woyke T."/>
        </authorList>
    </citation>
    <scope>NUCLEOTIDE SEQUENCE [LARGE SCALE GENOMIC DNA]</scope>
    <source>
        <strain evidence="2">DSM 19089 / UNIQEM U267 / AHT2</strain>
    </source>
</reference>
<dbReference type="eggNOG" id="COG0727">
    <property type="taxonomic scope" value="Bacteria"/>
</dbReference>
<dbReference type="EMBL" id="CP001940">
    <property type="protein sequence ID" value="ADH86672.1"/>
    <property type="molecule type" value="Genomic_DNA"/>
</dbReference>
<organism evidence="1 2">
    <name type="scientific">Desulfurivibrio alkaliphilus (strain DSM 19089 / UNIQEM U267 / AHT2)</name>
    <dbReference type="NCBI Taxonomy" id="589865"/>
    <lineage>
        <taxon>Bacteria</taxon>
        <taxon>Pseudomonadati</taxon>
        <taxon>Thermodesulfobacteriota</taxon>
        <taxon>Desulfobulbia</taxon>
        <taxon>Desulfobulbales</taxon>
        <taxon>Desulfobulbaceae</taxon>
        <taxon>Desulfurivibrio</taxon>
    </lineage>
</organism>
<dbReference type="RefSeq" id="WP_013164195.1">
    <property type="nucleotide sequence ID" value="NC_014216.1"/>
</dbReference>
<dbReference type="Proteomes" id="UP000001508">
    <property type="component" value="Chromosome"/>
</dbReference>
<name>D6Z547_DESAT</name>
<evidence type="ECO:0000313" key="1">
    <source>
        <dbReference type="EMBL" id="ADH86672.1"/>
    </source>
</evidence>
<evidence type="ECO:0008006" key="3">
    <source>
        <dbReference type="Google" id="ProtNLM"/>
    </source>
</evidence>
<dbReference type="HOGENOM" id="CLU_1364398_0_0_7"/>
<dbReference type="STRING" id="589865.DaAHT2_1994"/>
<proteinExistence type="predicted"/>